<dbReference type="Pfam" id="PF05164">
    <property type="entry name" value="ZapA"/>
    <property type="match status" value="1"/>
</dbReference>
<keyword evidence="6" id="KW-0131">Cell cycle</keyword>
<evidence type="ECO:0000256" key="3">
    <source>
        <dbReference type="ARBA" id="ARBA00022490"/>
    </source>
</evidence>
<dbReference type="OMA" id="AGQAYKF"/>
<evidence type="ECO:0000313" key="11">
    <source>
        <dbReference type="EMBL" id="OMG76667.1"/>
    </source>
</evidence>
<dbReference type="PANTHER" id="PTHR34981:SF1">
    <property type="entry name" value="CELL DIVISION PROTEIN ZAPA"/>
    <property type="match status" value="1"/>
</dbReference>
<dbReference type="PANTHER" id="PTHR34981">
    <property type="entry name" value="CELL DIVISION PROTEIN ZAPA"/>
    <property type="match status" value="1"/>
</dbReference>
<dbReference type="GeneID" id="94359213"/>
<organism evidence="11 13">
    <name type="scientific">Alcaligenes xylosoxydans xylosoxydans</name>
    <name type="common">Achromobacter xylosoxidans</name>
    <dbReference type="NCBI Taxonomy" id="85698"/>
    <lineage>
        <taxon>Bacteria</taxon>
        <taxon>Pseudomonadati</taxon>
        <taxon>Pseudomonadota</taxon>
        <taxon>Betaproteobacteria</taxon>
        <taxon>Burkholderiales</taxon>
        <taxon>Alcaligenaceae</taxon>
        <taxon>Achromobacter</taxon>
    </lineage>
</organism>
<dbReference type="Proteomes" id="UP001141992">
    <property type="component" value="Unassembled WGS sequence"/>
</dbReference>
<evidence type="ECO:0000313" key="13">
    <source>
        <dbReference type="Proteomes" id="UP000187251"/>
    </source>
</evidence>
<evidence type="ECO:0000256" key="7">
    <source>
        <dbReference type="ARBA" id="ARBA00024910"/>
    </source>
</evidence>
<protein>
    <recommendedName>
        <fullName evidence="2">Cell division protein ZapA</fullName>
    </recommendedName>
    <alternativeName>
        <fullName evidence="9">Z ring-associated protein ZapA</fullName>
    </alternativeName>
</protein>
<dbReference type="SUPFAM" id="SSF102829">
    <property type="entry name" value="Cell division protein ZapA-like"/>
    <property type="match status" value="1"/>
</dbReference>
<dbReference type="InterPro" id="IPR042233">
    <property type="entry name" value="Cell_div_ZapA_N"/>
</dbReference>
<evidence type="ECO:0000256" key="8">
    <source>
        <dbReference type="ARBA" id="ARBA00026068"/>
    </source>
</evidence>
<dbReference type="GO" id="GO:0000917">
    <property type="term" value="P:division septum assembly"/>
    <property type="evidence" value="ECO:0007669"/>
    <property type="project" value="UniProtKB-KW"/>
</dbReference>
<evidence type="ECO:0000313" key="10">
    <source>
        <dbReference type="EMBL" id="MCZ8402979.1"/>
    </source>
</evidence>
<evidence type="ECO:0000256" key="9">
    <source>
        <dbReference type="ARBA" id="ARBA00033158"/>
    </source>
</evidence>
<evidence type="ECO:0000256" key="2">
    <source>
        <dbReference type="ARBA" id="ARBA00015195"/>
    </source>
</evidence>
<dbReference type="GO" id="GO:0005829">
    <property type="term" value="C:cytosol"/>
    <property type="evidence" value="ECO:0007669"/>
    <property type="project" value="TreeGrafter"/>
</dbReference>
<keyword evidence="5" id="KW-0717">Septation</keyword>
<dbReference type="RefSeq" id="WP_006388757.1">
    <property type="nucleotide sequence ID" value="NZ_AP028040.1"/>
</dbReference>
<reference evidence="12 14" key="2">
    <citation type="submission" date="2018-08" db="EMBL/GenBank/DDBJ databases">
        <title>Achromobacter xylosoxidans Genome sequencing and assembly.</title>
        <authorList>
            <person name="Wang R."/>
            <person name="Rensing C."/>
            <person name="Li Y."/>
        </authorList>
    </citation>
    <scope>NUCLEOTIDE SEQUENCE [LARGE SCALE GENOMIC DNA]</scope>
    <source>
        <strain evidence="12 14">GD003A</strain>
    </source>
</reference>
<evidence type="ECO:0000256" key="1">
    <source>
        <dbReference type="ARBA" id="ARBA00004496"/>
    </source>
</evidence>
<dbReference type="GO" id="GO:0030428">
    <property type="term" value="C:cell septum"/>
    <property type="evidence" value="ECO:0007669"/>
    <property type="project" value="TreeGrafter"/>
</dbReference>
<evidence type="ECO:0000256" key="5">
    <source>
        <dbReference type="ARBA" id="ARBA00023210"/>
    </source>
</evidence>
<proteinExistence type="predicted"/>
<comment type="subunit">
    <text evidence="8">Homodimer. Interacts with FtsZ.</text>
</comment>
<keyword evidence="4 11" id="KW-0132">Cell division</keyword>
<evidence type="ECO:0000256" key="6">
    <source>
        <dbReference type="ARBA" id="ARBA00023306"/>
    </source>
</evidence>
<dbReference type="KEGG" id="axx:ERS451415_00778"/>
<evidence type="ECO:0000313" key="12">
    <source>
        <dbReference type="EMBL" id="RPJ91667.1"/>
    </source>
</evidence>
<dbReference type="EMBL" id="QVXO01000014">
    <property type="protein sequence ID" value="RPJ91667.1"/>
    <property type="molecule type" value="Genomic_DNA"/>
</dbReference>
<keyword evidence="3" id="KW-0963">Cytoplasm</keyword>
<sequence>MERVDVTILGRDYSLACSAEEKPTLLAAVRHVDQLMLRIQGTGKVSSNERIAVMAALQVAGELLAMKAPDGPLGGLAVGDFKRRIEDMNAVLDDALSGQEKLL</sequence>
<comment type="caution">
    <text evidence="11">The sequence shown here is derived from an EMBL/GenBank/DDBJ whole genome shotgun (WGS) entry which is preliminary data.</text>
</comment>
<evidence type="ECO:0000256" key="4">
    <source>
        <dbReference type="ARBA" id="ARBA00022618"/>
    </source>
</evidence>
<dbReference type="GO" id="GO:0043093">
    <property type="term" value="P:FtsZ-dependent cytokinesis"/>
    <property type="evidence" value="ECO:0007669"/>
    <property type="project" value="TreeGrafter"/>
</dbReference>
<gene>
    <name evidence="12" type="primary">zapA</name>
    <name evidence="11" type="ORF">BIZ92_16530</name>
    <name evidence="12" type="ORF">DY367_11865</name>
    <name evidence="10" type="ORF">O9570_16115</name>
</gene>
<dbReference type="Proteomes" id="UP000285324">
    <property type="component" value="Unassembled WGS sequence"/>
</dbReference>
<dbReference type="GO" id="GO:0032153">
    <property type="term" value="C:cell division site"/>
    <property type="evidence" value="ECO:0007669"/>
    <property type="project" value="TreeGrafter"/>
</dbReference>
<dbReference type="OrthoDB" id="5297208at2"/>
<comment type="function">
    <text evidence="7">Activator of cell division through the inhibition of FtsZ GTPase activity, therefore promoting FtsZ assembly into bundles of protofilaments necessary for the formation of the division Z ring. It is recruited early at mid-cell but it is not essential for cell division.</text>
</comment>
<dbReference type="Gene3D" id="1.20.5.50">
    <property type="match status" value="1"/>
</dbReference>
<dbReference type="AlphaFoldDB" id="A0A0A5L8A3"/>
<dbReference type="EMBL" id="MJMN01000063">
    <property type="protein sequence ID" value="OMG76667.1"/>
    <property type="molecule type" value="Genomic_DNA"/>
</dbReference>
<dbReference type="eggNOG" id="COG3027">
    <property type="taxonomic scope" value="Bacteria"/>
</dbReference>
<reference evidence="11 13" key="1">
    <citation type="submission" date="2016-09" db="EMBL/GenBank/DDBJ databases">
        <title>Phylogenomics of Achromobacter.</title>
        <authorList>
            <person name="Jeukens J."/>
            <person name="Freschi L."/>
            <person name="Vincent A.T."/>
            <person name="Emond-Rheault J.-G."/>
            <person name="Kukavica-Ibrulj I."/>
            <person name="Charette S.J."/>
            <person name="Levesque R.C."/>
        </authorList>
    </citation>
    <scope>NUCLEOTIDE SEQUENCE [LARGE SCALE GENOMIC DNA]</scope>
    <source>
        <strain evidence="11 13">AUS488</strain>
    </source>
</reference>
<dbReference type="InterPro" id="IPR007838">
    <property type="entry name" value="Cell_div_ZapA-like"/>
</dbReference>
<dbReference type="GO" id="GO:0000921">
    <property type="term" value="P:septin ring assembly"/>
    <property type="evidence" value="ECO:0007669"/>
    <property type="project" value="TreeGrafter"/>
</dbReference>
<dbReference type="PATRIC" id="fig|85698.14.peg.6040"/>
<dbReference type="Proteomes" id="UP000187251">
    <property type="component" value="Unassembled WGS sequence"/>
</dbReference>
<accession>A0A0A5L8A3</accession>
<reference evidence="10" key="3">
    <citation type="submission" date="2022-12" db="EMBL/GenBank/DDBJ databases">
        <authorList>
            <person name="Voronina O.L."/>
            <person name="Kunda M.S."/>
            <person name="Ryzhova N."/>
            <person name="Aksenova E.I."/>
        </authorList>
    </citation>
    <scope>NUCLEOTIDE SEQUENCE</scope>
    <source>
        <strain evidence="10">SCCH136:Ach223948</strain>
    </source>
</reference>
<name>A0A0A5L8A3_ALCXX</name>
<dbReference type="InterPro" id="IPR036192">
    <property type="entry name" value="Cell_div_ZapA-like_sf"/>
</dbReference>
<comment type="subcellular location">
    <subcellularLocation>
        <location evidence="1">Cytoplasm</location>
    </subcellularLocation>
</comment>
<dbReference type="Gene3D" id="3.30.160.880">
    <property type="entry name" value="Cell division protein ZapA protomer, N-terminal domain"/>
    <property type="match status" value="1"/>
</dbReference>
<dbReference type="EMBL" id="JAPZVI010000011">
    <property type="protein sequence ID" value="MCZ8402979.1"/>
    <property type="molecule type" value="Genomic_DNA"/>
</dbReference>
<evidence type="ECO:0000313" key="14">
    <source>
        <dbReference type="Proteomes" id="UP000285324"/>
    </source>
</evidence>